<sequence length="36" mass="3988">MFHDKPPTNIWYSSLPAISSSGLQGENILLRSKNQG</sequence>
<dbReference type="EnsemblPlants" id="MELO3C029447.2.1">
    <property type="protein sequence ID" value="MELO3C029447.2.1"/>
    <property type="gene ID" value="MELO3C029447.2"/>
</dbReference>
<accession>A0A9I9E6H6</accession>
<organism evidence="1">
    <name type="scientific">Cucumis melo</name>
    <name type="common">Muskmelon</name>
    <dbReference type="NCBI Taxonomy" id="3656"/>
    <lineage>
        <taxon>Eukaryota</taxon>
        <taxon>Viridiplantae</taxon>
        <taxon>Streptophyta</taxon>
        <taxon>Embryophyta</taxon>
        <taxon>Tracheophyta</taxon>
        <taxon>Spermatophyta</taxon>
        <taxon>Magnoliopsida</taxon>
        <taxon>eudicotyledons</taxon>
        <taxon>Gunneridae</taxon>
        <taxon>Pentapetalae</taxon>
        <taxon>rosids</taxon>
        <taxon>fabids</taxon>
        <taxon>Cucurbitales</taxon>
        <taxon>Cucurbitaceae</taxon>
        <taxon>Benincaseae</taxon>
        <taxon>Cucumis</taxon>
    </lineage>
</organism>
<evidence type="ECO:0000313" key="1">
    <source>
        <dbReference type="EnsemblPlants" id="MELO3C029447.2.1"/>
    </source>
</evidence>
<reference evidence="1" key="1">
    <citation type="submission" date="2023-03" db="UniProtKB">
        <authorList>
            <consortium name="EnsemblPlants"/>
        </authorList>
    </citation>
    <scope>IDENTIFICATION</scope>
</reference>
<dbReference type="AlphaFoldDB" id="A0A9I9E6H6"/>
<name>A0A9I9E6H6_CUCME</name>
<protein>
    <submittedName>
        <fullName evidence="1">Uncharacterized protein</fullName>
    </submittedName>
</protein>
<dbReference type="Gramene" id="MELO3C029447.2.1">
    <property type="protein sequence ID" value="MELO3C029447.2.1"/>
    <property type="gene ID" value="MELO3C029447.2"/>
</dbReference>
<proteinExistence type="predicted"/>